<dbReference type="EMBL" id="JAEVHL010000004">
    <property type="protein sequence ID" value="MBM0274302.1"/>
    <property type="molecule type" value="Genomic_DNA"/>
</dbReference>
<reference evidence="4 5" key="1">
    <citation type="submission" date="2021-01" db="EMBL/GenBank/DDBJ databases">
        <title>Draft genome sequence of Micromonospora sp. strain STR1s_6.</title>
        <authorList>
            <person name="Karlyshev A."/>
            <person name="Jawad R."/>
        </authorList>
    </citation>
    <scope>NUCLEOTIDE SEQUENCE [LARGE SCALE GENOMIC DNA]</scope>
    <source>
        <strain evidence="4 5">STR1S-6</strain>
    </source>
</reference>
<keyword evidence="2" id="KW-0597">Phosphoprotein</keyword>
<sequence length="364" mass="38857">MADRRWRAPVSPAPPLSLVTGATGFLGSAIVARLLRQGHSIRCVVRGETDGDRVGRLRAALGDQVDEWSRIEVVPGDLSRSRLGLSEADFRSLGRGVSHVVHCGARVNMTLPYEPLYDTNVRATEDLLDLAAALPASFGYVGSLAAVARGVATEPFELLAPVSGGYAQSKWSADRLVSVAHQEGRLGAVIFRPGRVTADSRTARGNPDDLLEMLVRSCVRLTAAPILRTRVRLSPVDWVSELIVALSGAPVSHGRAYHLISAETLPWTGVVAALRRAGHPLTELPYPQWRALAIAHSGEDPDVARLASALPPTELTLDDRSLPGPINARRTLGGRFPGLPPAESLLDGTIAAWQATGRLPTPLP</sequence>
<dbReference type="PANTHER" id="PTHR44845">
    <property type="entry name" value="CARRIER DOMAIN-CONTAINING PROTEIN"/>
    <property type="match status" value="1"/>
</dbReference>
<dbReference type="InterPro" id="IPR013120">
    <property type="entry name" value="FAR_NAD-bd"/>
</dbReference>
<evidence type="ECO:0000256" key="1">
    <source>
        <dbReference type="ARBA" id="ARBA00022450"/>
    </source>
</evidence>
<proteinExistence type="predicted"/>
<evidence type="ECO:0000313" key="4">
    <source>
        <dbReference type="EMBL" id="MBM0274302.1"/>
    </source>
</evidence>
<accession>A0ABS1YAB9</accession>
<evidence type="ECO:0000259" key="3">
    <source>
        <dbReference type="Pfam" id="PF07993"/>
    </source>
</evidence>
<gene>
    <name evidence="4" type="ORF">JM949_01890</name>
</gene>
<evidence type="ECO:0000256" key="2">
    <source>
        <dbReference type="ARBA" id="ARBA00022553"/>
    </source>
</evidence>
<dbReference type="Pfam" id="PF07993">
    <property type="entry name" value="NAD_binding_4"/>
    <property type="match status" value="1"/>
</dbReference>
<dbReference type="PANTHER" id="PTHR44845:SF6">
    <property type="entry name" value="BETA-ALANINE-ACTIVATING ENZYME"/>
    <property type="match status" value="1"/>
</dbReference>
<keyword evidence="1" id="KW-0596">Phosphopantetheine</keyword>
<dbReference type="SUPFAM" id="SSF51735">
    <property type="entry name" value="NAD(P)-binding Rossmann-fold domains"/>
    <property type="match status" value="1"/>
</dbReference>
<name>A0ABS1YAB9_9ACTN</name>
<protein>
    <submittedName>
        <fullName evidence="4">Thioester reductase domain-containing protein</fullName>
    </submittedName>
</protein>
<organism evidence="4 5">
    <name type="scientific">Micromonospora tarensis</name>
    <dbReference type="NCBI Taxonomy" id="2806100"/>
    <lineage>
        <taxon>Bacteria</taxon>
        <taxon>Bacillati</taxon>
        <taxon>Actinomycetota</taxon>
        <taxon>Actinomycetes</taxon>
        <taxon>Micromonosporales</taxon>
        <taxon>Micromonosporaceae</taxon>
        <taxon>Micromonospora</taxon>
    </lineage>
</organism>
<feature type="domain" description="Thioester reductase (TE)" evidence="3">
    <location>
        <begin position="19"/>
        <end position="243"/>
    </location>
</feature>
<dbReference type="RefSeq" id="WP_203146727.1">
    <property type="nucleotide sequence ID" value="NZ_JAEVHL010000004.1"/>
</dbReference>
<keyword evidence="5" id="KW-1185">Reference proteome</keyword>
<dbReference type="InterPro" id="IPR036291">
    <property type="entry name" value="NAD(P)-bd_dom_sf"/>
</dbReference>
<dbReference type="InterPro" id="IPR010080">
    <property type="entry name" value="Thioester_reductase-like_dom"/>
</dbReference>
<evidence type="ECO:0000313" key="5">
    <source>
        <dbReference type="Proteomes" id="UP000622245"/>
    </source>
</evidence>
<dbReference type="Proteomes" id="UP000622245">
    <property type="component" value="Unassembled WGS sequence"/>
</dbReference>
<comment type="caution">
    <text evidence="4">The sequence shown here is derived from an EMBL/GenBank/DDBJ whole genome shotgun (WGS) entry which is preliminary data.</text>
</comment>
<dbReference type="NCBIfam" id="TIGR01746">
    <property type="entry name" value="Thioester-redct"/>
    <property type="match status" value="1"/>
</dbReference>
<dbReference type="Gene3D" id="3.40.50.720">
    <property type="entry name" value="NAD(P)-binding Rossmann-like Domain"/>
    <property type="match status" value="1"/>
</dbReference>